<dbReference type="Pfam" id="PF00440">
    <property type="entry name" value="TetR_N"/>
    <property type="match status" value="1"/>
</dbReference>
<keyword evidence="3" id="KW-0804">Transcription</keyword>
<dbReference type="PROSITE" id="PS50977">
    <property type="entry name" value="HTH_TETR_2"/>
    <property type="match status" value="1"/>
</dbReference>
<reference evidence="6 7" key="1">
    <citation type="submission" date="2020-07" db="EMBL/GenBank/DDBJ databases">
        <title>Sequencing the genomes of 1000 actinobacteria strains.</title>
        <authorList>
            <person name="Klenk H.-P."/>
        </authorList>
    </citation>
    <scope>NUCLEOTIDE SEQUENCE [LARGE SCALE GENOMIC DNA]</scope>
    <source>
        <strain evidence="6 7">DSM 103833</strain>
    </source>
</reference>
<keyword evidence="2 4" id="KW-0238">DNA-binding</keyword>
<evidence type="ECO:0000256" key="2">
    <source>
        <dbReference type="ARBA" id="ARBA00023125"/>
    </source>
</evidence>
<dbReference type="GO" id="GO:0003700">
    <property type="term" value="F:DNA-binding transcription factor activity"/>
    <property type="evidence" value="ECO:0007669"/>
    <property type="project" value="TreeGrafter"/>
</dbReference>
<gene>
    <name evidence="6" type="ORF">HNR19_002605</name>
</gene>
<evidence type="ECO:0000313" key="6">
    <source>
        <dbReference type="EMBL" id="NYJ01907.1"/>
    </source>
</evidence>
<evidence type="ECO:0000256" key="1">
    <source>
        <dbReference type="ARBA" id="ARBA00023015"/>
    </source>
</evidence>
<organism evidence="6 7">
    <name type="scientific">Nocardioides thalensis</name>
    <dbReference type="NCBI Taxonomy" id="1914755"/>
    <lineage>
        <taxon>Bacteria</taxon>
        <taxon>Bacillati</taxon>
        <taxon>Actinomycetota</taxon>
        <taxon>Actinomycetes</taxon>
        <taxon>Propionibacteriales</taxon>
        <taxon>Nocardioidaceae</taxon>
        <taxon>Nocardioides</taxon>
    </lineage>
</organism>
<dbReference type="PANTHER" id="PTHR30055:SF234">
    <property type="entry name" value="HTH-TYPE TRANSCRIPTIONAL REGULATOR BETI"/>
    <property type="match status" value="1"/>
</dbReference>
<evidence type="ECO:0000256" key="3">
    <source>
        <dbReference type="ARBA" id="ARBA00023163"/>
    </source>
</evidence>
<dbReference type="EMBL" id="JACCFP010000001">
    <property type="protein sequence ID" value="NYJ01907.1"/>
    <property type="molecule type" value="Genomic_DNA"/>
</dbReference>
<dbReference type="PANTHER" id="PTHR30055">
    <property type="entry name" value="HTH-TYPE TRANSCRIPTIONAL REGULATOR RUTR"/>
    <property type="match status" value="1"/>
</dbReference>
<proteinExistence type="predicted"/>
<dbReference type="GO" id="GO:0000976">
    <property type="term" value="F:transcription cis-regulatory region binding"/>
    <property type="evidence" value="ECO:0007669"/>
    <property type="project" value="TreeGrafter"/>
</dbReference>
<dbReference type="InterPro" id="IPR001647">
    <property type="entry name" value="HTH_TetR"/>
</dbReference>
<sequence length="169" mass="17889">MLEHGLIGLSLRPLAAALGTSDRMLIYHFGSKDELVVDVMRCSNDRAVTQIAALPASRGIRAAVEDLWAAVQTDPTNRCTRMYIQAAALGLLGREPYSSAVRTANAVWMAALVAHLVGSGVDRPIAERAAAMIDAAFMGFQLDQPLDTDPTARDRAVADLGVAVAALSS</sequence>
<evidence type="ECO:0000313" key="7">
    <source>
        <dbReference type="Proteomes" id="UP000530424"/>
    </source>
</evidence>
<dbReference type="SUPFAM" id="SSF46689">
    <property type="entry name" value="Homeodomain-like"/>
    <property type="match status" value="1"/>
</dbReference>
<evidence type="ECO:0000259" key="5">
    <source>
        <dbReference type="PROSITE" id="PS50977"/>
    </source>
</evidence>
<evidence type="ECO:0000256" key="4">
    <source>
        <dbReference type="PROSITE-ProRule" id="PRU00335"/>
    </source>
</evidence>
<feature type="domain" description="HTH tetR-type" evidence="5">
    <location>
        <begin position="1"/>
        <end position="47"/>
    </location>
</feature>
<dbReference type="InterPro" id="IPR050109">
    <property type="entry name" value="HTH-type_TetR-like_transc_reg"/>
</dbReference>
<dbReference type="AlphaFoldDB" id="A0A853C3X8"/>
<comment type="caution">
    <text evidence="6">The sequence shown here is derived from an EMBL/GenBank/DDBJ whole genome shotgun (WGS) entry which is preliminary data.</text>
</comment>
<dbReference type="InterPro" id="IPR009057">
    <property type="entry name" value="Homeodomain-like_sf"/>
</dbReference>
<accession>A0A853C3X8</accession>
<name>A0A853C3X8_9ACTN</name>
<dbReference type="Gene3D" id="1.10.357.10">
    <property type="entry name" value="Tetracycline Repressor, domain 2"/>
    <property type="match status" value="1"/>
</dbReference>
<keyword evidence="7" id="KW-1185">Reference proteome</keyword>
<feature type="DNA-binding region" description="H-T-H motif" evidence="4">
    <location>
        <begin position="10"/>
        <end position="29"/>
    </location>
</feature>
<protein>
    <submittedName>
        <fullName evidence="6">AcrR family transcriptional regulator</fullName>
    </submittedName>
</protein>
<dbReference type="Proteomes" id="UP000530424">
    <property type="component" value="Unassembled WGS sequence"/>
</dbReference>
<keyword evidence="1" id="KW-0805">Transcription regulation</keyword>